<dbReference type="NCBIfam" id="TIGR01664">
    <property type="entry name" value="DNA-3'-Pase"/>
    <property type="match status" value="1"/>
</dbReference>
<dbReference type="Gene3D" id="3.40.50.1000">
    <property type="entry name" value="HAD superfamily/HAD-like"/>
    <property type="match status" value="1"/>
</dbReference>
<dbReference type="RefSeq" id="YP_009112618.1">
    <property type="nucleotide sequence ID" value="NC_025960.1"/>
</dbReference>
<dbReference type="InterPro" id="IPR013954">
    <property type="entry name" value="PNK3P"/>
</dbReference>
<proteinExistence type="predicted"/>
<organism evidence="1 2">
    <name type="scientific">Agrotis segetum nucleopolyhedrovirus B</name>
    <dbReference type="NCBI Taxonomy" id="1580580"/>
    <lineage>
        <taxon>Viruses</taxon>
        <taxon>Viruses incertae sedis</taxon>
        <taxon>Naldaviricetes</taxon>
        <taxon>Lefavirales</taxon>
        <taxon>Baculoviridae</taxon>
        <taxon>Alphabaculovirus</taxon>
        <taxon>Alphabaculovirus alteragsegetum</taxon>
    </lineage>
</organism>
<evidence type="ECO:0000313" key="2">
    <source>
        <dbReference type="Proteomes" id="UP000202327"/>
    </source>
</evidence>
<dbReference type="Pfam" id="PF08645">
    <property type="entry name" value="PNK3P"/>
    <property type="match status" value="1"/>
</dbReference>
<dbReference type="InterPro" id="IPR023214">
    <property type="entry name" value="HAD_sf"/>
</dbReference>
<dbReference type="GeneID" id="22619647"/>
<keyword evidence="2" id="KW-1185">Reference proteome</keyword>
<dbReference type="KEGG" id="vg:22619647"/>
<dbReference type="Proteomes" id="UP000202327">
    <property type="component" value="Segment"/>
</dbReference>
<sequence length="359" mass="41568">MSYRLSLGGVACTTKSTMLNKFRNHLNMTIHLSDYKELHDKYQFDHRVGSLLYASHRFMTDSEVANSCLSLNVYDRHPMEALVYDTINKGINLEDTRRIFEQCVEMGFTRNWKCIIMRVKPGTETHVVGMMRKRNNGIDRIDDKYVRDQDERFGVFAKCVNADEYVIDCSGNIGEQQKELQQYILNLIYKWSIVDDSMHVYEFRLPLITDKIAGFDLDGTLIETRSGEVYSKTAIDWKWKYDTIYQTFVDLINDGYTIVIVTNQLGIGTGKVSAQEMRKKIHYVCNALGLPIVVLMSTKMDKYRKPATGTMEYLIRRQPGISMSESFFCGDDVNGTLRNDSNYARACGLKFVYDFNYFK</sequence>
<protein>
    <submittedName>
        <fullName evidence="1">HisP</fullName>
    </submittedName>
</protein>
<dbReference type="OrthoDB" id="5331at10239"/>
<dbReference type="InterPro" id="IPR006549">
    <property type="entry name" value="HAD-SF_hydro_IIIA"/>
</dbReference>
<dbReference type="EMBL" id="KM102981">
    <property type="protein sequence ID" value="AIZ48615.1"/>
    <property type="molecule type" value="Genomic_DNA"/>
</dbReference>
<dbReference type="Gene3D" id="3.40.50.300">
    <property type="entry name" value="P-loop containing nucleotide triphosphate hydrolases"/>
    <property type="match status" value="1"/>
</dbReference>
<dbReference type="NCBIfam" id="TIGR01662">
    <property type="entry name" value="HAD-SF-IIIA"/>
    <property type="match status" value="1"/>
</dbReference>
<dbReference type="PANTHER" id="PTHR12083:SF9">
    <property type="entry name" value="BIFUNCTIONAL POLYNUCLEOTIDE PHOSPHATASE_KINASE"/>
    <property type="match status" value="1"/>
</dbReference>
<dbReference type="InterPro" id="IPR006551">
    <property type="entry name" value="Polynucleotide_phosphatase"/>
</dbReference>
<dbReference type="InterPro" id="IPR036412">
    <property type="entry name" value="HAD-like_sf"/>
</dbReference>
<dbReference type="GO" id="GO:0046403">
    <property type="term" value="F:polynucleotide 3'-phosphatase activity"/>
    <property type="evidence" value="ECO:0007669"/>
    <property type="project" value="TreeGrafter"/>
</dbReference>
<dbReference type="PANTHER" id="PTHR12083">
    <property type="entry name" value="BIFUNCTIONAL POLYNUCLEOTIDE PHOSPHATASE/KINASE"/>
    <property type="match status" value="1"/>
</dbReference>
<reference evidence="1 2" key="1">
    <citation type="journal article" date="2015" name="Virus Genes">
        <title>The genome sequence of Agrotis segetum nucleopolyhedrovirus B (AgseNPV-B) reveals a new baculovirus species within the Agrotis baculovirus complex.</title>
        <authorList>
            <person name="Wennmann J.T."/>
            <person name="Gueli Alletti G."/>
            <person name="Jehle J.A."/>
        </authorList>
    </citation>
    <scope>NUCLEOTIDE SEQUENCE [LARGE SCALE GENOMIC DNA]</scope>
    <source>
        <strain evidence="1">English</strain>
    </source>
</reference>
<name>A0A0A7KVA3_9ABAC</name>
<dbReference type="SUPFAM" id="SSF56784">
    <property type="entry name" value="HAD-like"/>
    <property type="match status" value="1"/>
</dbReference>
<evidence type="ECO:0000313" key="1">
    <source>
        <dbReference type="EMBL" id="AIZ48615.1"/>
    </source>
</evidence>
<dbReference type="GO" id="GO:0046404">
    <property type="term" value="F:ATP-dependent polydeoxyribonucleotide 5'-hydroxyl-kinase activity"/>
    <property type="evidence" value="ECO:0007669"/>
    <property type="project" value="TreeGrafter"/>
</dbReference>
<dbReference type="InterPro" id="IPR027417">
    <property type="entry name" value="P-loop_NTPase"/>
</dbReference>
<dbReference type="SUPFAM" id="SSF52540">
    <property type="entry name" value="P-loop containing nucleoside triphosphate hydrolases"/>
    <property type="match status" value="1"/>
</dbReference>
<accession>A0A0A7KVA3</accession>
<dbReference type="GO" id="GO:0003690">
    <property type="term" value="F:double-stranded DNA binding"/>
    <property type="evidence" value="ECO:0007669"/>
    <property type="project" value="TreeGrafter"/>
</dbReference>
<dbReference type="GO" id="GO:0006281">
    <property type="term" value="P:DNA repair"/>
    <property type="evidence" value="ECO:0007669"/>
    <property type="project" value="TreeGrafter"/>
</dbReference>